<dbReference type="Gene3D" id="2.60.120.830">
    <property type="match status" value="1"/>
</dbReference>
<evidence type="ECO:0000256" key="1">
    <source>
        <dbReference type="ARBA" id="ARBA00004613"/>
    </source>
</evidence>
<accession>A0AAJ7U4U9</accession>
<dbReference type="PANTHER" id="PTHR13723">
    <property type="entry name" value="ADAMTS A DISINTEGRIN AND METALLOPROTEASE WITH THROMBOSPONDIN MOTIFS PROTEASE"/>
    <property type="match status" value="1"/>
</dbReference>
<protein>
    <submittedName>
        <fullName evidence="11">ADAMTS-like protein 2</fullName>
    </submittedName>
</protein>
<dbReference type="PRINTS" id="PR01857">
    <property type="entry name" value="ADAMTSFAMILY"/>
</dbReference>
<dbReference type="PROSITE" id="PS50092">
    <property type="entry name" value="TSP1"/>
    <property type="match status" value="6"/>
</dbReference>
<dbReference type="InterPro" id="IPR000884">
    <property type="entry name" value="TSP1_rpt"/>
</dbReference>
<keyword evidence="4" id="KW-0677">Repeat</keyword>
<dbReference type="InterPro" id="IPR045371">
    <property type="entry name" value="ADAMTS_CR_3"/>
</dbReference>
<feature type="domain" description="PLAC" evidence="9">
    <location>
        <begin position="921"/>
        <end position="959"/>
    </location>
</feature>
<dbReference type="Pfam" id="PF19030">
    <property type="entry name" value="TSP1_ADAMTS"/>
    <property type="match status" value="6"/>
</dbReference>
<feature type="chain" id="PRO_5042480027" evidence="8">
    <location>
        <begin position="22"/>
        <end position="960"/>
    </location>
</feature>
<evidence type="ECO:0000259" key="9">
    <source>
        <dbReference type="PROSITE" id="PS50900"/>
    </source>
</evidence>
<feature type="region of interest" description="Disordered" evidence="7">
    <location>
        <begin position="531"/>
        <end position="559"/>
    </location>
</feature>
<dbReference type="Gene3D" id="2.20.100.10">
    <property type="entry name" value="Thrombospondin type-1 (TSP1) repeat"/>
    <property type="match status" value="6"/>
</dbReference>
<dbReference type="Proteomes" id="UP001318040">
    <property type="component" value="Chromosome 50"/>
</dbReference>
<dbReference type="InterPro" id="IPR050439">
    <property type="entry name" value="ADAMTS_ADAMTS-like"/>
</dbReference>
<dbReference type="Pfam" id="PF00090">
    <property type="entry name" value="TSP_1"/>
    <property type="match status" value="1"/>
</dbReference>
<feature type="compositionally biased region" description="Low complexity" evidence="7">
    <location>
        <begin position="423"/>
        <end position="438"/>
    </location>
</feature>
<dbReference type="GO" id="GO:0005576">
    <property type="term" value="C:extracellular region"/>
    <property type="evidence" value="ECO:0007669"/>
    <property type="project" value="UniProtKB-SubCell"/>
</dbReference>
<evidence type="ECO:0000256" key="8">
    <source>
        <dbReference type="SAM" id="SignalP"/>
    </source>
</evidence>
<evidence type="ECO:0000313" key="10">
    <source>
        <dbReference type="Proteomes" id="UP001318040"/>
    </source>
</evidence>
<evidence type="ECO:0000313" key="11">
    <source>
        <dbReference type="RefSeq" id="XP_032829214.1"/>
    </source>
</evidence>
<organism evidence="10 11">
    <name type="scientific">Petromyzon marinus</name>
    <name type="common">Sea lamprey</name>
    <dbReference type="NCBI Taxonomy" id="7757"/>
    <lineage>
        <taxon>Eukaryota</taxon>
        <taxon>Metazoa</taxon>
        <taxon>Chordata</taxon>
        <taxon>Craniata</taxon>
        <taxon>Vertebrata</taxon>
        <taxon>Cyclostomata</taxon>
        <taxon>Hyperoartia</taxon>
        <taxon>Petromyzontiformes</taxon>
        <taxon>Petromyzontidae</taxon>
        <taxon>Petromyzon</taxon>
    </lineage>
</organism>
<comment type="subcellular location">
    <subcellularLocation>
        <location evidence="1">Secreted</location>
    </subcellularLocation>
</comment>
<feature type="region of interest" description="Disordered" evidence="7">
    <location>
        <begin position="420"/>
        <end position="443"/>
    </location>
</feature>
<proteinExistence type="predicted"/>
<dbReference type="InterPro" id="IPR036383">
    <property type="entry name" value="TSP1_rpt_sf"/>
</dbReference>
<feature type="disulfide bond" evidence="6">
    <location>
        <begin position="58"/>
        <end position="102"/>
    </location>
</feature>
<dbReference type="RefSeq" id="XP_032829214.1">
    <property type="nucleotide sequence ID" value="XM_032973323.1"/>
</dbReference>
<dbReference type="PANTHER" id="PTHR13723:SF314">
    <property type="entry name" value="ADAMTS-LIKE PROTEIN 2"/>
    <property type="match status" value="1"/>
</dbReference>
<evidence type="ECO:0000256" key="2">
    <source>
        <dbReference type="ARBA" id="ARBA00022525"/>
    </source>
</evidence>
<gene>
    <name evidence="11" type="primary">ADAMTSL2</name>
</gene>
<keyword evidence="5 6" id="KW-1015">Disulfide bond</keyword>
<dbReference type="PROSITE" id="PS50900">
    <property type="entry name" value="PLAC"/>
    <property type="match status" value="1"/>
</dbReference>
<keyword evidence="10" id="KW-1185">Reference proteome</keyword>
<dbReference type="Pfam" id="PF19236">
    <property type="entry name" value="ADAMTS_CR_3"/>
    <property type="match status" value="1"/>
</dbReference>
<dbReference type="GO" id="GO:0031012">
    <property type="term" value="C:extracellular matrix"/>
    <property type="evidence" value="ECO:0007669"/>
    <property type="project" value="TreeGrafter"/>
</dbReference>
<evidence type="ECO:0000256" key="4">
    <source>
        <dbReference type="ARBA" id="ARBA00022737"/>
    </source>
</evidence>
<dbReference type="GO" id="GO:0006508">
    <property type="term" value="P:proteolysis"/>
    <property type="evidence" value="ECO:0007669"/>
    <property type="project" value="TreeGrafter"/>
</dbReference>
<keyword evidence="2" id="KW-0964">Secreted</keyword>
<dbReference type="GO" id="GO:0030198">
    <property type="term" value="P:extracellular matrix organization"/>
    <property type="evidence" value="ECO:0007669"/>
    <property type="project" value="InterPro"/>
</dbReference>
<sequence length="960" mass="103563">MGLLTGSGVLLLGLLLHGVHADGLGGLKLPEGDDSSPSRTQLEAMAQWWGEWSTWVGCSRTCGGGIMSQERHCLQQRLGGGRLLALGANNLCTGPSRRYQLCNPQPCPPNSRGFRVEQCSVFNSKPYDGKYLQWIPFYPDDYINISNKPCDLQCTTANGERQLITRARDGTSCKDRNFRGVCIAGKCEVVGCDGVLYSSKRIDKCGVCGGDSSSCLRVTGNYRKISNDVGYVYVTNVPIGATDIQVIEKKRSDNVLALADDSGNFFINGNFILDNPRNFRMAGTVFKYRRPSNVLSDGFEYIVAAGPTTQSINVMLLNENGRMQYVTYEFTVPRVPITKATPSLPERPQFLQLRDADNDVDDSHVPEEVSLEPGGSGTAHLLVDNFVVARERPPPSGNDIGERRAAAAATANAAHFVGGGGAAAASRGGPAARSSAAPLPEPLTANASLGSASRGAMGGGGSNVVANGSALEATRALFVSVRRSRPLSSLAAGGRGSELRNGTRALGLERADGGGWGPNALTLMSSANANRSLDRAGGRPSRPQRPSQRPAEASESDVNEYELGAVEHDISLADMYRWKVSAYAPCSSTCTTGISTSYAVCIRYDGAEVDESYCDAVTRPEPTREFCAGRECQPRWEHSRWSECSRSCGEGVQFRSVRCWRMLAPGFDSSAYEELCEAAELPRPAERKACRSSSCGPQWETSEWSECSARCGDEGEMHREVRCSADERLCDAASRPAAARDCTGTPCDRRWSTSEWAPCSGPCGEGTVRRSVTCRSAEGGVLGDSQCDAASKPLAVHPCGTNCPPSWLAQDWEECNATCGRGRKTRRVICAGTVNSALREFPPPQCEASTRPQEEASCFQRPCSKWFTTAWSQCSKTCGTGIRVREAKCYQGDELGQGCDALSRPGTKQNCELQACPTEAPDDRCQDKPTANCVLVIKVKLCGHWYYRTACCRSCKNKNV</sequence>
<dbReference type="FunFam" id="2.60.120.830:FF:000001">
    <property type="entry name" value="A disintegrin and metalloproteinase with thrombospondin motifs 1"/>
    <property type="match status" value="1"/>
</dbReference>
<feature type="disulfide bond" evidence="6">
    <location>
        <begin position="73"/>
        <end position="92"/>
    </location>
</feature>
<dbReference type="SUPFAM" id="SSF82895">
    <property type="entry name" value="TSP-1 type 1 repeat"/>
    <property type="match status" value="7"/>
</dbReference>
<dbReference type="SMART" id="SM00209">
    <property type="entry name" value="TSP1"/>
    <property type="match status" value="7"/>
</dbReference>
<keyword evidence="3 8" id="KW-0732">Signal</keyword>
<dbReference type="Pfam" id="PF08686">
    <property type="entry name" value="PLAC"/>
    <property type="match status" value="1"/>
</dbReference>
<dbReference type="InterPro" id="IPR013273">
    <property type="entry name" value="ADAMTS/ADAMTS-like"/>
</dbReference>
<evidence type="ECO:0000256" key="5">
    <source>
        <dbReference type="ARBA" id="ARBA00023157"/>
    </source>
</evidence>
<dbReference type="Pfam" id="PF05986">
    <property type="entry name" value="ADAMTS_spacer1"/>
    <property type="match status" value="1"/>
</dbReference>
<feature type="signal peptide" evidence="8">
    <location>
        <begin position="1"/>
        <end position="21"/>
    </location>
</feature>
<dbReference type="KEGG" id="pmrn:116953266"/>
<feature type="disulfide bond" evidence="6">
    <location>
        <begin position="62"/>
        <end position="107"/>
    </location>
</feature>
<feature type="compositionally biased region" description="Low complexity" evidence="7">
    <location>
        <begin position="538"/>
        <end position="551"/>
    </location>
</feature>
<dbReference type="AlphaFoldDB" id="A0AAJ7U4U9"/>
<dbReference type="InterPro" id="IPR010294">
    <property type="entry name" value="ADAMTS_spacer1"/>
</dbReference>
<reference evidence="11" key="1">
    <citation type="submission" date="2025-08" db="UniProtKB">
        <authorList>
            <consortium name="RefSeq"/>
        </authorList>
    </citation>
    <scope>IDENTIFICATION</scope>
    <source>
        <tissue evidence="11">Sperm</tissue>
    </source>
</reference>
<name>A0AAJ7U4U9_PETMA</name>
<evidence type="ECO:0000256" key="6">
    <source>
        <dbReference type="PIRSR" id="PIRSR613273-3"/>
    </source>
</evidence>
<evidence type="ECO:0000256" key="3">
    <source>
        <dbReference type="ARBA" id="ARBA00022729"/>
    </source>
</evidence>
<dbReference type="InterPro" id="IPR010909">
    <property type="entry name" value="PLAC"/>
</dbReference>
<dbReference type="GO" id="GO:0004222">
    <property type="term" value="F:metalloendopeptidase activity"/>
    <property type="evidence" value="ECO:0007669"/>
    <property type="project" value="TreeGrafter"/>
</dbReference>
<evidence type="ECO:0000256" key="7">
    <source>
        <dbReference type="SAM" id="MobiDB-lite"/>
    </source>
</evidence>